<evidence type="ECO:0008006" key="4">
    <source>
        <dbReference type="Google" id="ProtNLM"/>
    </source>
</evidence>
<evidence type="ECO:0000313" key="3">
    <source>
        <dbReference type="Proteomes" id="UP000219565"/>
    </source>
</evidence>
<proteinExistence type="predicted"/>
<reference evidence="3" key="1">
    <citation type="submission" date="2017-09" db="EMBL/GenBank/DDBJ databases">
        <authorList>
            <person name="Varghese N."/>
            <person name="Submissions S."/>
        </authorList>
    </citation>
    <scope>NUCLEOTIDE SEQUENCE [LARGE SCALE GENOMIC DNA]</scope>
    <source>
        <strain evidence="3">DSM 45537</strain>
    </source>
</reference>
<feature type="transmembrane region" description="Helical" evidence="1">
    <location>
        <begin position="48"/>
        <end position="72"/>
    </location>
</feature>
<accession>A0A285LZF5</accession>
<feature type="transmembrane region" description="Helical" evidence="1">
    <location>
        <begin position="21"/>
        <end position="42"/>
    </location>
</feature>
<dbReference type="RefSeq" id="WP_143861585.1">
    <property type="nucleotide sequence ID" value="NZ_JAMTCW010000011.1"/>
</dbReference>
<name>A0A285LZF5_9NOCA</name>
<keyword evidence="3" id="KW-1185">Reference proteome</keyword>
<evidence type="ECO:0000256" key="1">
    <source>
        <dbReference type="SAM" id="Phobius"/>
    </source>
</evidence>
<sequence length="95" mass="9837">MSDMASGQPYHANPGDSLADPYNIPGIVLFIAGVVGLASTLTAAGNGISGWVVIGSAATALCFVASVTVFFLEHERLRRLALRRVPVGTEPQTPA</sequence>
<dbReference type="AlphaFoldDB" id="A0A285LZF5"/>
<keyword evidence="1" id="KW-1133">Transmembrane helix</keyword>
<organism evidence="2 3">
    <name type="scientific">Nocardia amikacinitolerans</name>
    <dbReference type="NCBI Taxonomy" id="756689"/>
    <lineage>
        <taxon>Bacteria</taxon>
        <taxon>Bacillati</taxon>
        <taxon>Actinomycetota</taxon>
        <taxon>Actinomycetes</taxon>
        <taxon>Mycobacteriales</taxon>
        <taxon>Nocardiaceae</taxon>
        <taxon>Nocardia</taxon>
    </lineage>
</organism>
<dbReference type="OrthoDB" id="4555310at2"/>
<keyword evidence="1" id="KW-0472">Membrane</keyword>
<gene>
    <name evidence="2" type="ORF">SAMN04244553_6556</name>
</gene>
<dbReference type="Proteomes" id="UP000219565">
    <property type="component" value="Unassembled WGS sequence"/>
</dbReference>
<dbReference type="EMBL" id="OBEG01000009">
    <property type="protein sequence ID" value="SNY89537.1"/>
    <property type="molecule type" value="Genomic_DNA"/>
</dbReference>
<protein>
    <recommendedName>
        <fullName evidence="4">UsfY protein</fullName>
    </recommendedName>
</protein>
<keyword evidence="1" id="KW-0812">Transmembrane</keyword>
<evidence type="ECO:0000313" key="2">
    <source>
        <dbReference type="EMBL" id="SNY89537.1"/>
    </source>
</evidence>